<feature type="transmembrane region" description="Helical" evidence="2">
    <location>
        <begin position="34"/>
        <end position="57"/>
    </location>
</feature>
<evidence type="ECO:0000256" key="1">
    <source>
        <dbReference type="SAM" id="MobiDB-lite"/>
    </source>
</evidence>
<dbReference type="EMBL" id="SRLO01006769">
    <property type="protein sequence ID" value="TNN28549.1"/>
    <property type="molecule type" value="Genomic_DNA"/>
</dbReference>
<accession>A0A4Z2EIB9</accession>
<protein>
    <submittedName>
        <fullName evidence="3">Sodium-dependent multivitamin transporter</fullName>
    </submittedName>
</protein>
<dbReference type="Proteomes" id="UP000314294">
    <property type="component" value="Unassembled WGS sequence"/>
</dbReference>
<evidence type="ECO:0000313" key="3">
    <source>
        <dbReference type="EMBL" id="TNN28549.1"/>
    </source>
</evidence>
<keyword evidence="2" id="KW-0472">Membrane</keyword>
<reference evidence="3 4" key="1">
    <citation type="submission" date="2019-03" db="EMBL/GenBank/DDBJ databases">
        <title>First draft genome of Liparis tanakae, snailfish: a comprehensive survey of snailfish specific genes.</title>
        <authorList>
            <person name="Kim W."/>
            <person name="Song I."/>
            <person name="Jeong J.-H."/>
            <person name="Kim D."/>
            <person name="Kim S."/>
            <person name="Ryu S."/>
            <person name="Song J.Y."/>
            <person name="Lee S.K."/>
        </authorList>
    </citation>
    <scope>NUCLEOTIDE SEQUENCE [LARGE SCALE GENOMIC DNA]</scope>
    <source>
        <tissue evidence="3">Muscle</tissue>
    </source>
</reference>
<keyword evidence="4" id="KW-1185">Reference proteome</keyword>
<gene>
    <name evidence="3" type="primary">Slc5a6_1</name>
    <name evidence="3" type="ORF">EYF80_061303</name>
</gene>
<comment type="caution">
    <text evidence="3">The sequence shown here is derived from an EMBL/GenBank/DDBJ whole genome shotgun (WGS) entry which is preliminary data.</text>
</comment>
<keyword evidence="2" id="KW-1133">Transmembrane helix</keyword>
<organism evidence="3 4">
    <name type="scientific">Liparis tanakae</name>
    <name type="common">Tanaka's snailfish</name>
    <dbReference type="NCBI Taxonomy" id="230148"/>
    <lineage>
        <taxon>Eukaryota</taxon>
        <taxon>Metazoa</taxon>
        <taxon>Chordata</taxon>
        <taxon>Craniata</taxon>
        <taxon>Vertebrata</taxon>
        <taxon>Euteleostomi</taxon>
        <taxon>Actinopterygii</taxon>
        <taxon>Neopterygii</taxon>
        <taxon>Teleostei</taxon>
        <taxon>Neoteleostei</taxon>
        <taxon>Acanthomorphata</taxon>
        <taxon>Eupercaria</taxon>
        <taxon>Perciformes</taxon>
        <taxon>Cottioidei</taxon>
        <taxon>Cottales</taxon>
        <taxon>Liparidae</taxon>
        <taxon>Liparis</taxon>
    </lineage>
</organism>
<proteinExistence type="predicted"/>
<dbReference type="OrthoDB" id="6132759at2759"/>
<dbReference type="AlphaFoldDB" id="A0A4Z2EIB9"/>
<evidence type="ECO:0000313" key="4">
    <source>
        <dbReference type="Proteomes" id="UP000314294"/>
    </source>
</evidence>
<keyword evidence="2" id="KW-0812">Transmembrane</keyword>
<evidence type="ECO:0000256" key="2">
    <source>
        <dbReference type="SAM" id="Phobius"/>
    </source>
</evidence>
<name>A0A4Z2EIB9_9TELE</name>
<feature type="compositionally biased region" description="Low complexity" evidence="1">
    <location>
        <begin position="112"/>
        <end position="129"/>
    </location>
</feature>
<feature type="region of interest" description="Disordered" evidence="1">
    <location>
        <begin position="104"/>
        <end position="149"/>
    </location>
</feature>
<sequence>MPLPGNTTSALHAALANVTLSRPSGLNRLYSLSYMWYSAFGCAAVVLTGLAVLMAVVKKGPMREEDVTPGTIYPLMGKLICLLPEPLKKKLCCVTPLGQTLPAQHKEGNGLAAPGEDGAAPGEDGAAPGETDRFLPEPQTSLVEHETTV</sequence>